<proteinExistence type="predicted"/>
<dbReference type="AlphaFoldDB" id="A0A9P7FU88"/>
<dbReference type="SUPFAM" id="SSF56300">
    <property type="entry name" value="Metallo-dependent phosphatases"/>
    <property type="match status" value="1"/>
</dbReference>
<sequence length="439" mass="50242">MAAADLVVTPWLDPATDVIFSRVGAVYHDSVKIVARYPEANANGTKTLRLLYRESADINSTVWKDGPLLTFEEDRDWVDTVKLTGLWPNTSYEWFDLLSDYLYPKAIGTSGDSEEISLPLDNYPVPPRVEFLLFLGDFIYADVPVYIGDDKEAYRRLYRRNYNSDSFRKIYERLPIFHAYDDHEFINNFGASGNDSTSPYLNASAAFKLYNANGNFDPVTPDEHYYEFIYGDTAFFVLDTRRYRAELGIPNRTMLGEVQLAALHEWLSRANTTSTFKFIVSSVPFTSLWGHDAQVDSWAGFLEEKQLLLALFHSVPNVIILSGDRHEFAAVEFTGPKPEDYPVWEFSTSPLSMFYIPFIRTLRMQSETYTQRSRTKVVSTETGPETVTYTENIPLERVVKYIATGNSKWCGSALEIDTRNPELPTLRLETMIDGKRSFK</sequence>
<reference evidence="2" key="2">
    <citation type="submission" date="2021-10" db="EMBL/GenBank/DDBJ databases">
        <title>Phylogenomics reveals ancestral predisposition of the termite-cultivated fungus Termitomyces towards a domesticated lifestyle.</title>
        <authorList>
            <person name="Auxier B."/>
            <person name="Grum-Grzhimaylo A."/>
            <person name="Cardenas M.E."/>
            <person name="Lodge J.D."/>
            <person name="Laessoe T."/>
            <person name="Pedersen O."/>
            <person name="Smith M.E."/>
            <person name="Kuyper T.W."/>
            <person name="Franco-Molano E.A."/>
            <person name="Baroni T.J."/>
            <person name="Aanen D.K."/>
        </authorList>
    </citation>
    <scope>NUCLEOTIDE SEQUENCE</scope>
    <source>
        <strain evidence="2">D49</strain>
    </source>
</reference>
<protein>
    <recommendedName>
        <fullName evidence="1">PhoD-like phosphatase metallophosphatase domain-containing protein</fullName>
    </recommendedName>
</protein>
<dbReference type="Gene3D" id="3.60.21.70">
    <property type="entry name" value="PhoD-like phosphatase"/>
    <property type="match status" value="1"/>
</dbReference>
<accession>A0A9P7FU88</accession>
<dbReference type="CDD" id="cd07389">
    <property type="entry name" value="MPP_PhoD"/>
    <property type="match status" value="1"/>
</dbReference>
<feature type="domain" description="PhoD-like phosphatase metallophosphatase" evidence="1">
    <location>
        <begin position="128"/>
        <end position="361"/>
    </location>
</feature>
<name>A0A9P7FU88_9AGAR</name>
<dbReference type="PANTHER" id="PTHR43606">
    <property type="entry name" value="PHOSPHATASE, PUTATIVE (AFU_ORTHOLOGUE AFUA_6G08710)-RELATED"/>
    <property type="match status" value="1"/>
</dbReference>
<dbReference type="Pfam" id="PF09423">
    <property type="entry name" value="PhoD"/>
    <property type="match status" value="1"/>
</dbReference>
<dbReference type="InterPro" id="IPR018946">
    <property type="entry name" value="PhoD-like_MPP"/>
</dbReference>
<dbReference type="PANTHER" id="PTHR43606:SF2">
    <property type="entry name" value="ALKALINE PHOSPHATASE FAMILY PROTEIN (AFU_ORTHOLOGUE AFUA_5G03860)"/>
    <property type="match status" value="1"/>
</dbReference>
<evidence type="ECO:0000313" key="2">
    <source>
        <dbReference type="EMBL" id="KAG5635425.1"/>
    </source>
</evidence>
<dbReference type="InterPro" id="IPR038607">
    <property type="entry name" value="PhoD-like_sf"/>
</dbReference>
<organism evidence="2 3">
    <name type="scientific">Sphagnurus paluster</name>
    <dbReference type="NCBI Taxonomy" id="117069"/>
    <lineage>
        <taxon>Eukaryota</taxon>
        <taxon>Fungi</taxon>
        <taxon>Dikarya</taxon>
        <taxon>Basidiomycota</taxon>
        <taxon>Agaricomycotina</taxon>
        <taxon>Agaricomycetes</taxon>
        <taxon>Agaricomycetidae</taxon>
        <taxon>Agaricales</taxon>
        <taxon>Tricholomatineae</taxon>
        <taxon>Lyophyllaceae</taxon>
        <taxon>Sphagnurus</taxon>
    </lineage>
</organism>
<evidence type="ECO:0000259" key="1">
    <source>
        <dbReference type="Pfam" id="PF09423"/>
    </source>
</evidence>
<reference evidence="2" key="1">
    <citation type="submission" date="2021-02" db="EMBL/GenBank/DDBJ databases">
        <authorList>
            <person name="Nieuwenhuis M."/>
            <person name="Van De Peppel L.J.J."/>
        </authorList>
    </citation>
    <scope>NUCLEOTIDE SEQUENCE</scope>
    <source>
        <strain evidence="2">D49</strain>
    </source>
</reference>
<dbReference type="InterPro" id="IPR029052">
    <property type="entry name" value="Metallo-depent_PP-like"/>
</dbReference>
<dbReference type="EMBL" id="JABCKI010006096">
    <property type="protein sequence ID" value="KAG5635425.1"/>
    <property type="molecule type" value="Genomic_DNA"/>
</dbReference>
<comment type="caution">
    <text evidence="2">The sequence shown here is derived from an EMBL/GenBank/DDBJ whole genome shotgun (WGS) entry which is preliminary data.</text>
</comment>
<keyword evidence="3" id="KW-1185">Reference proteome</keyword>
<dbReference type="Proteomes" id="UP000717328">
    <property type="component" value="Unassembled WGS sequence"/>
</dbReference>
<gene>
    <name evidence="2" type="ORF">H0H81_011315</name>
</gene>
<dbReference type="InterPro" id="IPR052900">
    <property type="entry name" value="Phospholipid_Metab_Enz"/>
</dbReference>
<dbReference type="OrthoDB" id="2100241at2759"/>
<evidence type="ECO:0000313" key="3">
    <source>
        <dbReference type="Proteomes" id="UP000717328"/>
    </source>
</evidence>